<proteinExistence type="predicted"/>
<accession>A0ABS3QKE4</accession>
<dbReference type="Proteomes" id="UP000664369">
    <property type="component" value="Unassembled WGS sequence"/>
</dbReference>
<evidence type="ECO:0000313" key="2">
    <source>
        <dbReference type="Proteomes" id="UP000664369"/>
    </source>
</evidence>
<sequence>MRFYLPRRYRRKLLFPPGLLALAGLLWLGCVAVGSWREQLKPRYAISITTPVRLIHHDSQFPTIQFELPNPDSVCESCNWHNASFTGNPIADKHEQALVVKYVRNIIADTMHAGGIRIRFTPTAHYASLVFILNLMNEKAVKKCWLDITRKPVTYYVITNAYKSKIIKPKTTIEVATIPMHCLLNNDVIYSQNKPSDIELTKSLAGFWKLKWLRPLRQPEWRISVGLLAAMVTLSGWRIIRAWRMA</sequence>
<protein>
    <submittedName>
        <fullName evidence="1">Uncharacterized protein</fullName>
    </submittedName>
</protein>
<dbReference type="RefSeq" id="WP_208177419.1">
    <property type="nucleotide sequence ID" value="NZ_JAGETZ010000012.1"/>
</dbReference>
<gene>
    <name evidence="1" type="ORF">J4E00_21865</name>
</gene>
<dbReference type="PROSITE" id="PS51257">
    <property type="entry name" value="PROKAR_LIPOPROTEIN"/>
    <property type="match status" value="1"/>
</dbReference>
<keyword evidence="2" id="KW-1185">Reference proteome</keyword>
<comment type="caution">
    <text evidence="1">The sequence shown here is derived from an EMBL/GenBank/DDBJ whole genome shotgun (WGS) entry which is preliminary data.</text>
</comment>
<organism evidence="1 2">
    <name type="scientific">Hymenobacter negativus</name>
    <dbReference type="NCBI Taxonomy" id="2795026"/>
    <lineage>
        <taxon>Bacteria</taxon>
        <taxon>Pseudomonadati</taxon>
        <taxon>Bacteroidota</taxon>
        <taxon>Cytophagia</taxon>
        <taxon>Cytophagales</taxon>
        <taxon>Hymenobacteraceae</taxon>
        <taxon>Hymenobacter</taxon>
    </lineage>
</organism>
<name>A0ABS3QKE4_9BACT</name>
<reference evidence="1 2" key="1">
    <citation type="submission" date="2021-03" db="EMBL/GenBank/DDBJ databases">
        <authorList>
            <person name="Kim M.K."/>
        </authorList>
    </citation>
    <scope>NUCLEOTIDE SEQUENCE [LARGE SCALE GENOMIC DNA]</scope>
    <source>
        <strain evidence="1 2">BT442</strain>
    </source>
</reference>
<dbReference type="EMBL" id="JAGETZ010000012">
    <property type="protein sequence ID" value="MBO2011728.1"/>
    <property type="molecule type" value="Genomic_DNA"/>
</dbReference>
<evidence type="ECO:0000313" key="1">
    <source>
        <dbReference type="EMBL" id="MBO2011728.1"/>
    </source>
</evidence>